<feature type="transmembrane region" description="Helical" evidence="15">
    <location>
        <begin position="142"/>
        <end position="161"/>
    </location>
</feature>
<evidence type="ECO:0000256" key="3">
    <source>
        <dbReference type="ARBA" id="ARBA00022448"/>
    </source>
</evidence>
<dbReference type="GO" id="GO:0015143">
    <property type="term" value="F:urate transmembrane transporter activity"/>
    <property type="evidence" value="ECO:0007669"/>
    <property type="project" value="TreeGrafter"/>
</dbReference>
<feature type="domain" description="Major facilitator superfamily (MFS) profile" evidence="16">
    <location>
        <begin position="41"/>
        <end position="486"/>
    </location>
</feature>
<evidence type="ECO:0000256" key="12">
    <source>
        <dbReference type="ARBA" id="ARBA00023201"/>
    </source>
</evidence>
<organism evidence="17 18">
    <name type="scientific">Lynx pardinus</name>
    <name type="common">Iberian lynx</name>
    <name type="synonym">Felis pardina</name>
    <dbReference type="NCBI Taxonomy" id="191816"/>
    <lineage>
        <taxon>Eukaryota</taxon>
        <taxon>Metazoa</taxon>
        <taxon>Chordata</taxon>
        <taxon>Craniata</taxon>
        <taxon>Vertebrata</taxon>
        <taxon>Euteleostomi</taxon>
        <taxon>Mammalia</taxon>
        <taxon>Eutheria</taxon>
        <taxon>Laurasiatheria</taxon>
        <taxon>Carnivora</taxon>
        <taxon>Feliformia</taxon>
        <taxon>Felidae</taxon>
        <taxon>Felinae</taxon>
        <taxon>Lynx</taxon>
    </lineage>
</organism>
<comment type="similarity">
    <text evidence="2">Belongs to the major facilitator superfamily. Sodium/anion cotransporter family.</text>
</comment>
<proteinExistence type="inferred from homology"/>
<dbReference type="SUPFAM" id="SSF103473">
    <property type="entry name" value="MFS general substrate transporter"/>
    <property type="match status" value="1"/>
</dbReference>
<dbReference type="GO" id="GO:0015293">
    <property type="term" value="F:symporter activity"/>
    <property type="evidence" value="ECO:0007669"/>
    <property type="project" value="UniProtKB-KW"/>
</dbReference>
<keyword evidence="3" id="KW-0813">Transport</keyword>
<keyword evidence="18" id="KW-1185">Reference proteome</keyword>
<evidence type="ECO:0000313" key="17">
    <source>
        <dbReference type="EMBL" id="VFV25756.1"/>
    </source>
</evidence>
<feature type="transmembrane region" description="Helical" evidence="15">
    <location>
        <begin position="114"/>
        <end position="135"/>
    </location>
</feature>
<evidence type="ECO:0000256" key="6">
    <source>
        <dbReference type="ARBA" id="ARBA00022847"/>
    </source>
</evidence>
<evidence type="ECO:0000256" key="8">
    <source>
        <dbReference type="ARBA" id="ARBA00023053"/>
    </source>
</evidence>
<dbReference type="AlphaFoldDB" id="A0A485N136"/>
<dbReference type="GO" id="GO:0015562">
    <property type="term" value="F:efflux transmembrane transporter activity"/>
    <property type="evidence" value="ECO:0007669"/>
    <property type="project" value="TreeGrafter"/>
</dbReference>
<evidence type="ECO:0000256" key="14">
    <source>
        <dbReference type="SAM" id="MobiDB-lite"/>
    </source>
</evidence>
<feature type="transmembrane region" description="Helical" evidence="15">
    <location>
        <begin position="464"/>
        <end position="486"/>
    </location>
</feature>
<accession>A0A485N136</accession>
<dbReference type="Gene3D" id="1.20.1250.20">
    <property type="entry name" value="MFS general substrate transporter like domains"/>
    <property type="match status" value="2"/>
</dbReference>
<reference evidence="17 18" key="1">
    <citation type="submission" date="2019-01" db="EMBL/GenBank/DDBJ databases">
        <authorList>
            <person name="Alioto T."/>
            <person name="Alioto T."/>
        </authorList>
    </citation>
    <scope>NUCLEOTIDE SEQUENCE [LARGE SCALE GENOMIC DNA]</scope>
</reference>
<feature type="transmembrane region" description="Helical" evidence="15">
    <location>
        <begin position="337"/>
        <end position="358"/>
    </location>
</feature>
<dbReference type="GO" id="GO:0019534">
    <property type="term" value="F:toxin transmembrane transporter activity"/>
    <property type="evidence" value="ECO:0007669"/>
    <property type="project" value="TreeGrafter"/>
</dbReference>
<name>A0A485N136_LYNPA</name>
<evidence type="ECO:0000256" key="7">
    <source>
        <dbReference type="ARBA" id="ARBA00022989"/>
    </source>
</evidence>
<gene>
    <name evidence="17" type="ORF">LYPA_23C002843</name>
</gene>
<feature type="transmembrane region" description="Helical" evidence="15">
    <location>
        <begin position="436"/>
        <end position="452"/>
    </location>
</feature>
<dbReference type="PANTHER" id="PTHR11662:SF134">
    <property type="entry name" value="SODIUM-DEPENDENT PHOSPHATE TRANSPORT PROTEIN 4"/>
    <property type="match status" value="1"/>
</dbReference>
<dbReference type="InterPro" id="IPR020846">
    <property type="entry name" value="MFS_dom"/>
</dbReference>
<comment type="catalytic activity">
    <reaction evidence="13">
        <text>3 Na(+)(out) + phosphate(out) = 3 Na(+)(in) + phosphate(in)</text>
        <dbReference type="Rhea" id="RHEA:71255"/>
        <dbReference type="ChEBI" id="CHEBI:29101"/>
        <dbReference type="ChEBI" id="CHEBI:43474"/>
    </reaction>
</comment>
<dbReference type="InterPro" id="IPR050382">
    <property type="entry name" value="MFS_Na/Anion_cotransporter"/>
</dbReference>
<evidence type="ECO:0000256" key="13">
    <source>
        <dbReference type="ARBA" id="ARBA00035839"/>
    </source>
</evidence>
<keyword evidence="7 15" id="KW-1133">Transmembrane helix</keyword>
<keyword evidence="9" id="KW-0406">Ion transport</keyword>
<evidence type="ECO:0000259" key="16">
    <source>
        <dbReference type="PROSITE" id="PS50850"/>
    </source>
</evidence>
<evidence type="ECO:0000256" key="1">
    <source>
        <dbReference type="ARBA" id="ARBA00004424"/>
    </source>
</evidence>
<evidence type="ECO:0000256" key="11">
    <source>
        <dbReference type="ARBA" id="ARBA00023180"/>
    </source>
</evidence>
<evidence type="ECO:0000256" key="10">
    <source>
        <dbReference type="ARBA" id="ARBA00023136"/>
    </source>
</evidence>
<feature type="region of interest" description="Disordered" evidence="14">
    <location>
        <begin position="1"/>
        <end position="22"/>
    </location>
</feature>
<protein>
    <submittedName>
        <fullName evidence="17">Sodium-dependent phosphate</fullName>
    </submittedName>
</protein>
<dbReference type="GO" id="GO:0042910">
    <property type="term" value="F:xenobiotic transmembrane transporter activity"/>
    <property type="evidence" value="ECO:0007669"/>
    <property type="project" value="TreeGrafter"/>
</dbReference>
<keyword evidence="10 15" id="KW-0472">Membrane</keyword>
<evidence type="ECO:0000313" key="18">
    <source>
        <dbReference type="Proteomes" id="UP000386466"/>
    </source>
</evidence>
<feature type="transmembrane region" description="Helical" evidence="15">
    <location>
        <begin position="230"/>
        <end position="253"/>
    </location>
</feature>
<evidence type="ECO:0000256" key="9">
    <source>
        <dbReference type="ARBA" id="ARBA00023065"/>
    </source>
</evidence>
<evidence type="ECO:0000256" key="5">
    <source>
        <dbReference type="ARBA" id="ARBA00022692"/>
    </source>
</evidence>
<dbReference type="GO" id="GO:0006814">
    <property type="term" value="P:sodium ion transport"/>
    <property type="evidence" value="ECO:0007669"/>
    <property type="project" value="UniProtKB-KW"/>
</dbReference>
<keyword evidence="8" id="KW-0915">Sodium</keyword>
<feature type="transmembrane region" description="Helical" evidence="15">
    <location>
        <begin position="202"/>
        <end position="224"/>
    </location>
</feature>
<dbReference type="CDD" id="cd17318">
    <property type="entry name" value="MFS_SLC17"/>
    <property type="match status" value="1"/>
</dbReference>
<dbReference type="InterPro" id="IPR036259">
    <property type="entry name" value="MFS_trans_sf"/>
</dbReference>
<sequence length="498" mass="54574">MATMTELSPTAGKTKHSQDTRVDESLVPKKVLSFRSTRYGIAFIVHFCNFILMAQYAAINISMVAMVNGTNHQSQFNGSTESLPLDALGGSNDAPNSLPAEAPVYDWSPQTQGIIFGSVNYGTMLTMAPSGYLAGRIGTKRVVGVSLVASSLLIFFTPLAADLGLAFLIATLTVQGLAQGSIFGGQHALWERWGPPCERSRLCTLALSGMMLGTFTIIFLGGIISQTLGWPFVFYIFGGIGCVYCLLWFVLVYDDPVSHPWISVTEKEYIVSSLPQQLSPRKQPLPFKAMLTSLPLCAICLCSFSHQWLVTILIVYMPTYISSVFNVNIRDNGFLSAFPFIISWVTGILGGQLADFLLTKNFRIITVRKIATFLGSFPSSVLLVALSYLTPDYITTMTLLIVSCGLTPFCQSGIYINALDIAPRHSSFLMGTSREFGYTAAILAPTISGFLLSQDPEFGWRNVFLLLFAINLSGLIFYLIFGDAVVQDWAKDRKLTRL</sequence>
<evidence type="ECO:0000256" key="4">
    <source>
        <dbReference type="ARBA" id="ARBA00022475"/>
    </source>
</evidence>
<keyword evidence="5 15" id="KW-0812">Transmembrane</keyword>
<dbReference type="Proteomes" id="UP000386466">
    <property type="component" value="Unassembled WGS sequence"/>
</dbReference>
<dbReference type="GO" id="GO:0016324">
    <property type="term" value="C:apical plasma membrane"/>
    <property type="evidence" value="ECO:0007669"/>
    <property type="project" value="UniProtKB-SubCell"/>
</dbReference>
<dbReference type="EMBL" id="CAAGRJ010008018">
    <property type="protein sequence ID" value="VFV25756.1"/>
    <property type="molecule type" value="Genomic_DNA"/>
</dbReference>
<dbReference type="PROSITE" id="PS50850">
    <property type="entry name" value="MFS"/>
    <property type="match status" value="1"/>
</dbReference>
<dbReference type="FunFam" id="1.20.1250.20:FF:000060">
    <property type="entry name" value="Solute carrier family 17 member 3"/>
    <property type="match status" value="1"/>
</dbReference>
<dbReference type="FunFam" id="1.20.1250.20:FF:000003">
    <property type="entry name" value="Solute carrier family 17 member 3"/>
    <property type="match status" value="1"/>
</dbReference>
<keyword evidence="6" id="KW-0769">Symport</keyword>
<keyword evidence="4" id="KW-1003">Cell membrane</keyword>
<dbReference type="GO" id="GO:0008308">
    <property type="term" value="F:voltage-gated monoatomic anion channel activity"/>
    <property type="evidence" value="ECO:0007669"/>
    <property type="project" value="TreeGrafter"/>
</dbReference>
<dbReference type="Pfam" id="PF07690">
    <property type="entry name" value="MFS_1"/>
    <property type="match status" value="1"/>
</dbReference>
<feature type="transmembrane region" description="Helical" evidence="15">
    <location>
        <begin position="370"/>
        <end position="388"/>
    </location>
</feature>
<evidence type="ECO:0000256" key="15">
    <source>
        <dbReference type="SAM" id="Phobius"/>
    </source>
</evidence>
<feature type="transmembrane region" description="Helical" evidence="15">
    <location>
        <begin position="39"/>
        <end position="59"/>
    </location>
</feature>
<keyword evidence="12" id="KW-0739">Sodium transport</keyword>
<keyword evidence="11" id="KW-0325">Glycoprotein</keyword>
<evidence type="ECO:0000256" key="2">
    <source>
        <dbReference type="ARBA" id="ARBA00008586"/>
    </source>
</evidence>
<dbReference type="PANTHER" id="PTHR11662">
    <property type="entry name" value="SOLUTE CARRIER FAMILY 17"/>
    <property type="match status" value="1"/>
</dbReference>
<dbReference type="InterPro" id="IPR011701">
    <property type="entry name" value="MFS"/>
</dbReference>
<feature type="transmembrane region" description="Helical" evidence="15">
    <location>
        <begin position="394"/>
        <end position="416"/>
    </location>
</feature>
<comment type="subcellular location">
    <subcellularLocation>
        <location evidence="1">Apical cell membrane</location>
        <topology evidence="1">Multi-pass membrane protein</topology>
    </subcellularLocation>
</comment>